<evidence type="ECO:0000256" key="2">
    <source>
        <dbReference type="ARBA" id="ARBA00010617"/>
    </source>
</evidence>
<keyword evidence="3 9" id="KW-0349">Heme</keyword>
<proteinExistence type="inferred from homology"/>
<dbReference type="OrthoDB" id="3664945at2"/>
<evidence type="ECO:0000256" key="4">
    <source>
        <dbReference type="ARBA" id="ARBA00022723"/>
    </source>
</evidence>
<dbReference type="FunFam" id="1.10.630.10:FF:000018">
    <property type="entry name" value="Cytochrome P450 monooxygenase"/>
    <property type="match status" value="1"/>
</dbReference>
<comment type="function">
    <text evidence="8">Involved in the coupling of aromatic side chains of the heptapeptide of vancomycin.</text>
</comment>
<name>A0A1R0KUW9_9PSEU</name>
<dbReference type="GO" id="GO:0016705">
    <property type="term" value="F:oxidoreductase activity, acting on paired donors, with incorporation or reduction of molecular oxygen"/>
    <property type="evidence" value="ECO:0007669"/>
    <property type="project" value="InterPro"/>
</dbReference>
<keyword evidence="7 9" id="KW-0503">Monooxygenase</keyword>
<dbReference type="GO" id="GO:0005506">
    <property type="term" value="F:iron ion binding"/>
    <property type="evidence" value="ECO:0007669"/>
    <property type="project" value="InterPro"/>
</dbReference>
<keyword evidence="6 9" id="KW-0408">Iron</keyword>
<evidence type="ECO:0000256" key="6">
    <source>
        <dbReference type="ARBA" id="ARBA00023004"/>
    </source>
</evidence>
<evidence type="ECO:0000256" key="7">
    <source>
        <dbReference type="ARBA" id="ARBA00023033"/>
    </source>
</evidence>
<dbReference type="AlphaFoldDB" id="A0A1R0KUW9"/>
<dbReference type="Gene3D" id="1.10.630.10">
    <property type="entry name" value="Cytochrome P450"/>
    <property type="match status" value="1"/>
</dbReference>
<dbReference type="GO" id="GO:0020037">
    <property type="term" value="F:heme binding"/>
    <property type="evidence" value="ECO:0007669"/>
    <property type="project" value="InterPro"/>
</dbReference>
<evidence type="ECO:0000256" key="9">
    <source>
        <dbReference type="RuleBase" id="RU000461"/>
    </source>
</evidence>
<dbReference type="Proteomes" id="UP000187486">
    <property type="component" value="Unassembled WGS sequence"/>
</dbReference>
<evidence type="ECO:0000256" key="3">
    <source>
        <dbReference type="ARBA" id="ARBA00022617"/>
    </source>
</evidence>
<dbReference type="InterPro" id="IPR002397">
    <property type="entry name" value="Cyt_P450_B"/>
</dbReference>
<evidence type="ECO:0000313" key="11">
    <source>
        <dbReference type="Proteomes" id="UP000187486"/>
    </source>
</evidence>
<evidence type="ECO:0000256" key="5">
    <source>
        <dbReference type="ARBA" id="ARBA00023002"/>
    </source>
</evidence>
<protein>
    <submittedName>
        <fullName evidence="10">Cytochrome</fullName>
    </submittedName>
</protein>
<accession>A0A1R0KUW9</accession>
<keyword evidence="11" id="KW-1185">Reference proteome</keyword>
<dbReference type="RefSeq" id="WP_076160574.1">
    <property type="nucleotide sequence ID" value="NZ_JBEZVB010000069.1"/>
</dbReference>
<dbReference type="InterPro" id="IPR017972">
    <property type="entry name" value="Cyt_P450_CS"/>
</dbReference>
<dbReference type="CDD" id="cd11030">
    <property type="entry name" value="CYP105-like"/>
    <property type="match status" value="1"/>
</dbReference>
<organism evidence="10 11">
    <name type="scientific">Amycolatopsis coloradensis</name>
    <dbReference type="NCBI Taxonomy" id="76021"/>
    <lineage>
        <taxon>Bacteria</taxon>
        <taxon>Bacillati</taxon>
        <taxon>Actinomycetota</taxon>
        <taxon>Actinomycetes</taxon>
        <taxon>Pseudonocardiales</taxon>
        <taxon>Pseudonocardiaceae</taxon>
        <taxon>Amycolatopsis</taxon>
    </lineage>
</organism>
<dbReference type="InterPro" id="IPR036396">
    <property type="entry name" value="Cyt_P450_sf"/>
</dbReference>
<dbReference type="GO" id="GO:0004497">
    <property type="term" value="F:monooxygenase activity"/>
    <property type="evidence" value="ECO:0007669"/>
    <property type="project" value="UniProtKB-KW"/>
</dbReference>
<comment type="pathway">
    <text evidence="1">Antibiotic biosynthesis; vancomycin biosynthesis.</text>
</comment>
<evidence type="ECO:0000313" key="10">
    <source>
        <dbReference type="EMBL" id="OLZ52454.1"/>
    </source>
</evidence>
<dbReference type="STRING" id="76021.BS329_14130"/>
<evidence type="ECO:0000256" key="1">
    <source>
        <dbReference type="ARBA" id="ARBA00004660"/>
    </source>
</evidence>
<gene>
    <name evidence="10" type="ORF">BS329_14130</name>
</gene>
<sequence>MFEEINVIRGTEIHRRTRFDPGSQLRTLMSEGPMSILGVEDCPEPRTAWLVTGYEEIRQVLGSDKFSAKLLWGGTAAGFTWPGFLTQYDPPEHTRLRRMVVSPFAVRRMEKFRSRIEQVIESALDDIEAIGGPVDFVPHFGWAVATTVTCDFLGIPRDDQADLSRALHASRAEKSGKKRVAAGNKYMTYIEQVVARTRRDPGDDMFGVVVQENGDEITDAELKGVAAFIMGAGGDQMARFLAAGAWLMAENADQFAVLRDTPEAVPDWLDEVVRYLTTDEKLTPRIAMEDVRIGDCVIKEGDTVTCSLLAANRQHFPGPEDRFDITRARPAHVAFGHGIHHCLGRPLAELVFRTAIPALTHRFPTLKLAEPDREIKLGHPPFDVEALLLDW</sequence>
<dbReference type="PROSITE" id="PS00086">
    <property type="entry name" value="CYTOCHROME_P450"/>
    <property type="match status" value="1"/>
</dbReference>
<reference evidence="10 11" key="1">
    <citation type="submission" date="2016-01" db="EMBL/GenBank/DDBJ databases">
        <title>Amycolatopsis coloradensis genome sequencing and assembly.</title>
        <authorList>
            <person name="Mayilraj S."/>
        </authorList>
    </citation>
    <scope>NUCLEOTIDE SEQUENCE [LARGE SCALE GENOMIC DNA]</scope>
    <source>
        <strain evidence="10 11">DSM 44225</strain>
    </source>
</reference>
<keyword evidence="4 9" id="KW-0479">Metal-binding</keyword>
<comment type="similarity">
    <text evidence="2 9">Belongs to the cytochrome P450 family.</text>
</comment>
<dbReference type="SUPFAM" id="SSF48264">
    <property type="entry name" value="Cytochrome P450"/>
    <property type="match status" value="1"/>
</dbReference>
<dbReference type="PANTHER" id="PTHR46696:SF1">
    <property type="entry name" value="CYTOCHROME P450 YJIB-RELATED"/>
    <property type="match status" value="1"/>
</dbReference>
<keyword evidence="5 9" id="KW-0560">Oxidoreductase</keyword>
<dbReference type="Pfam" id="PF00067">
    <property type="entry name" value="p450"/>
    <property type="match status" value="1"/>
</dbReference>
<dbReference type="InterPro" id="IPR001128">
    <property type="entry name" value="Cyt_P450"/>
</dbReference>
<comment type="caution">
    <text evidence="10">The sequence shown here is derived from an EMBL/GenBank/DDBJ whole genome shotgun (WGS) entry which is preliminary data.</text>
</comment>
<evidence type="ECO:0000256" key="8">
    <source>
        <dbReference type="ARBA" id="ARBA00055433"/>
    </source>
</evidence>
<dbReference type="PRINTS" id="PR00359">
    <property type="entry name" value="BP450"/>
</dbReference>
<dbReference type="EMBL" id="MQUQ01000006">
    <property type="protein sequence ID" value="OLZ52454.1"/>
    <property type="molecule type" value="Genomic_DNA"/>
</dbReference>
<dbReference type="PANTHER" id="PTHR46696">
    <property type="entry name" value="P450, PUTATIVE (EUROFUNG)-RELATED"/>
    <property type="match status" value="1"/>
</dbReference>